<keyword evidence="12" id="KW-0067">ATP-binding</keyword>
<dbReference type="PANTHER" id="PTHR42648">
    <property type="entry name" value="TRANSPOSASE, PUTATIVE-RELATED"/>
    <property type="match status" value="1"/>
</dbReference>
<name>A0A9Q3HUJ4_9BASI</name>
<evidence type="ECO:0000256" key="8">
    <source>
        <dbReference type="ARBA" id="ARBA00022723"/>
    </source>
</evidence>
<keyword evidence="15" id="KW-0229">DNA integration</keyword>
<keyword evidence="18" id="KW-0917">Virion maturation</keyword>
<keyword evidence="7" id="KW-0540">Nuclease</keyword>
<dbReference type="Gene3D" id="3.30.420.10">
    <property type="entry name" value="Ribonuclease H-like superfamily/Ribonuclease H"/>
    <property type="match status" value="2"/>
</dbReference>
<dbReference type="GO" id="GO:0006397">
    <property type="term" value="P:mRNA processing"/>
    <property type="evidence" value="ECO:0007669"/>
    <property type="project" value="UniProtKB-KW"/>
</dbReference>
<dbReference type="GO" id="GO:0006310">
    <property type="term" value="P:DNA recombination"/>
    <property type="evidence" value="ECO:0007669"/>
    <property type="project" value="UniProtKB-KW"/>
</dbReference>
<keyword evidence="13" id="KW-0460">Magnesium</keyword>
<evidence type="ECO:0000256" key="16">
    <source>
        <dbReference type="ARBA" id="ARBA00022918"/>
    </source>
</evidence>
<dbReference type="PANTHER" id="PTHR42648:SF11">
    <property type="entry name" value="TRANSPOSON TY4-P GAG-POL POLYPROTEIN"/>
    <property type="match status" value="1"/>
</dbReference>
<evidence type="ECO:0000256" key="13">
    <source>
        <dbReference type="ARBA" id="ARBA00022842"/>
    </source>
</evidence>
<accession>A0A9Q3HUJ4</accession>
<evidence type="ECO:0000256" key="5">
    <source>
        <dbReference type="ARBA" id="ARBA00022670"/>
    </source>
</evidence>
<dbReference type="GO" id="GO:0005634">
    <property type="term" value="C:nucleus"/>
    <property type="evidence" value="ECO:0007669"/>
    <property type="project" value="UniProtKB-ARBA"/>
</dbReference>
<comment type="caution">
    <text evidence="25">The sequence shown here is derived from an EMBL/GenBank/DDBJ whole genome shotgun (WGS) entry which is preliminary data.</text>
</comment>
<dbReference type="GO" id="GO:0003964">
    <property type="term" value="F:RNA-directed DNA polymerase activity"/>
    <property type="evidence" value="ECO:0007669"/>
    <property type="project" value="UniProtKB-KW"/>
</dbReference>
<dbReference type="GO" id="GO:0006508">
    <property type="term" value="P:proteolysis"/>
    <property type="evidence" value="ECO:0007669"/>
    <property type="project" value="UniProtKB-KW"/>
</dbReference>
<comment type="catalytic activity">
    <reaction evidence="22">
        <text>DNA(n) + a 2'-deoxyribonucleoside 5'-triphosphate = DNA(n+1) + diphosphate</text>
        <dbReference type="Rhea" id="RHEA:22508"/>
        <dbReference type="Rhea" id="RHEA-COMP:17339"/>
        <dbReference type="Rhea" id="RHEA-COMP:17340"/>
        <dbReference type="ChEBI" id="CHEBI:33019"/>
        <dbReference type="ChEBI" id="CHEBI:61560"/>
        <dbReference type="ChEBI" id="CHEBI:173112"/>
        <dbReference type="EC" id="2.7.7.7"/>
    </reaction>
</comment>
<keyword evidence="6" id="KW-0548">Nucleotidyltransferase</keyword>
<evidence type="ECO:0000256" key="9">
    <source>
        <dbReference type="ARBA" id="ARBA00022741"/>
    </source>
</evidence>
<evidence type="ECO:0000256" key="7">
    <source>
        <dbReference type="ARBA" id="ARBA00022722"/>
    </source>
</evidence>
<dbReference type="GO" id="GO:0015074">
    <property type="term" value="P:DNA integration"/>
    <property type="evidence" value="ECO:0007669"/>
    <property type="project" value="UniProtKB-KW"/>
</dbReference>
<dbReference type="OrthoDB" id="3251181at2759"/>
<dbReference type="GO" id="GO:0004519">
    <property type="term" value="F:endonuclease activity"/>
    <property type="evidence" value="ECO:0007669"/>
    <property type="project" value="UniProtKB-KW"/>
</dbReference>
<keyword evidence="17" id="KW-0239">DNA-directed DNA polymerase</keyword>
<proteinExistence type="predicted"/>
<evidence type="ECO:0000256" key="23">
    <source>
        <dbReference type="SAM" id="MobiDB-lite"/>
    </source>
</evidence>
<dbReference type="EMBL" id="AVOT02026594">
    <property type="protein sequence ID" value="MBW0518381.1"/>
    <property type="molecule type" value="Genomic_DNA"/>
</dbReference>
<keyword evidence="5" id="KW-0645">Protease</keyword>
<dbReference type="InterPro" id="IPR057670">
    <property type="entry name" value="SH3_retrovirus"/>
</dbReference>
<evidence type="ECO:0000313" key="26">
    <source>
        <dbReference type="Proteomes" id="UP000765509"/>
    </source>
</evidence>
<keyword evidence="3" id="KW-1188">Viral release from host cell</keyword>
<dbReference type="Pfam" id="PF13976">
    <property type="entry name" value="gag_pre-integrs"/>
    <property type="match status" value="1"/>
</dbReference>
<sequence>MGRRYSHSTISSYKISEKKFDFDDLRAALIGSTSESGARFRRQVEIDRLGEGIAPRLTSNGLNFQRWSKSLARLVERTHGEKAYFTSEDTDSDSNRNSEIRTYIEKSIASDLLNSIEEEDEARKVYHTLRCQFEKHSWSHVMNLLDDLVTAPEAADNLHEAFANTKSTVNNLKSEIGLVWTNDALTAIFFHLRNKKHFHEISNAMDSRMITDPHFRIRANEVLQVAQRFQKRFVATSAPSTDPVSLMATSGSQQHSFNQNPPPSGKKPATSRIPLNQQSESWARYHLSPRFPCLHCYEWGHWAQDCQRKKKGLPAIEDPQKKNPNVTLKKSAVVSHPCIAEMELEEEDPFIASVQQASGDEKLVLLDSGATHHIAGNIHLFSDYQRVNMSLSVASAKRNPVIGRGTINLECPSGRLRLTGVLHCPAIPSIVISLGKFMSNDGSVLFEEGLFKLKQRGCIFNSRLKSDRWYLPLDDVVSCNEISVFNKHFSELLHRRLAHLSLRTIRRMQSLDCVRGLPPHSVTSDVDLCRPCSLAKSRHSPLVMPSRLIVNTPGDVVVADLMGPFPISFDKKSYVLIVQDHHSSLATLYPLRQKSEAPRTVIEWINQFNNLTNLKVKHLRMDNGGEFTSKLFDEALKARGIVHETIIPYEHHQAGKIERTNRTIAEAERSMLIDSGLNVEMWPYAFRHAVWIFNRVLHAENKRTPYESVTGRKPDLSPLRTFGCKAYVHDMTHRKDLSPKAKELSFLGIAENAKGWIFWDGKQRSIVRSTSAVFDERSGLSETQPLTEVNDIQITNLLDPSMIQEVEAQDQSFEVLTIAAVLNGDSPRTYQEAESWKKAMEEEIEAITRMGRNQNNEIICYKARVVVQGHRQIKGLEFEETFAPTPMFTILQCLFAIASVLKWEIETFDVTTAYLHSNVKESIYIRPPPGQQVRSGRLLALQKALYCLKQAGRCWWQHLREILSTIGFTANQEDQSTYIYDKEGEKALLWIHVDDGVLAASSARLMAHLKKELQARLLLKWDVDIHSIVGITVCKAGDTFYLSQPNLVNKICCSHPCNITAEQPLPKMDLESGPATCLDKDYLSKIGMLLYLAQATRANIRFSVNYLARFSMNTSVTHWEALNHLINYIRGTRMKTLEIGLQIQEEGLKMYVDANWGGEASRSQHGFIGFLWGSPVAWNSRQQTCVASSTCQAEYMALSFAARAGMWISQSVRLAFPDVVLTLISDNKAAIKIAENSGSRKNSRHIRREFHLINKLLTKDFVTITWIKSENQRADIFTKRLGKLKIKRFNNRIFNG</sequence>
<evidence type="ECO:0000256" key="18">
    <source>
        <dbReference type="ARBA" id="ARBA00023113"/>
    </source>
</evidence>
<dbReference type="GO" id="GO:0003887">
    <property type="term" value="F:DNA-directed DNA polymerase activity"/>
    <property type="evidence" value="ECO:0007669"/>
    <property type="project" value="UniProtKB-KW"/>
</dbReference>
<dbReference type="Pfam" id="PF22936">
    <property type="entry name" value="Pol_BBD"/>
    <property type="match status" value="1"/>
</dbReference>
<dbReference type="SUPFAM" id="SSF53098">
    <property type="entry name" value="Ribonuclease H-like"/>
    <property type="match status" value="1"/>
</dbReference>
<gene>
    <name evidence="25" type="ORF">O181_058096</name>
</gene>
<evidence type="ECO:0000256" key="15">
    <source>
        <dbReference type="ARBA" id="ARBA00022908"/>
    </source>
</evidence>
<evidence type="ECO:0000256" key="4">
    <source>
        <dbReference type="ARBA" id="ARBA00022664"/>
    </source>
</evidence>
<dbReference type="Pfam" id="PF25597">
    <property type="entry name" value="SH3_retrovirus"/>
    <property type="match status" value="1"/>
</dbReference>
<keyword evidence="2" id="KW-0815">Transposition</keyword>
<evidence type="ECO:0000256" key="2">
    <source>
        <dbReference type="ARBA" id="ARBA00022578"/>
    </source>
</evidence>
<dbReference type="Proteomes" id="UP000765509">
    <property type="component" value="Unassembled WGS sequence"/>
</dbReference>
<keyword evidence="20" id="KW-0511">Multifunctional enzyme</keyword>
<dbReference type="InterPro" id="IPR036875">
    <property type="entry name" value="Znf_CCHC_sf"/>
</dbReference>
<keyword evidence="4" id="KW-0507">mRNA processing</keyword>
<dbReference type="InterPro" id="IPR001584">
    <property type="entry name" value="Integrase_cat-core"/>
</dbReference>
<evidence type="ECO:0000313" key="25">
    <source>
        <dbReference type="EMBL" id="MBW0518381.1"/>
    </source>
</evidence>
<organism evidence="25 26">
    <name type="scientific">Austropuccinia psidii MF-1</name>
    <dbReference type="NCBI Taxonomy" id="1389203"/>
    <lineage>
        <taxon>Eukaryota</taxon>
        <taxon>Fungi</taxon>
        <taxon>Dikarya</taxon>
        <taxon>Basidiomycota</taxon>
        <taxon>Pucciniomycotina</taxon>
        <taxon>Pucciniomycetes</taxon>
        <taxon>Pucciniales</taxon>
        <taxon>Sphaerophragmiaceae</taxon>
        <taxon>Austropuccinia</taxon>
    </lineage>
</organism>
<keyword evidence="19" id="KW-0233">DNA recombination</keyword>
<keyword evidence="26" id="KW-1185">Reference proteome</keyword>
<keyword evidence="10" id="KW-0255">Endonuclease</keyword>
<dbReference type="SUPFAM" id="SSF57756">
    <property type="entry name" value="Retrovirus zinc finger-like domains"/>
    <property type="match status" value="1"/>
</dbReference>
<evidence type="ECO:0000256" key="14">
    <source>
        <dbReference type="ARBA" id="ARBA00022884"/>
    </source>
</evidence>
<evidence type="ECO:0000256" key="10">
    <source>
        <dbReference type="ARBA" id="ARBA00022759"/>
    </source>
</evidence>
<evidence type="ECO:0000256" key="19">
    <source>
        <dbReference type="ARBA" id="ARBA00023172"/>
    </source>
</evidence>
<dbReference type="InterPro" id="IPR039537">
    <property type="entry name" value="Retrotran_Ty1/copia-like"/>
</dbReference>
<dbReference type="GO" id="GO:0032196">
    <property type="term" value="P:transposition"/>
    <property type="evidence" value="ECO:0007669"/>
    <property type="project" value="UniProtKB-KW"/>
</dbReference>
<evidence type="ECO:0000256" key="1">
    <source>
        <dbReference type="ARBA" id="ARBA00002180"/>
    </source>
</evidence>
<feature type="region of interest" description="Disordered" evidence="23">
    <location>
        <begin position="240"/>
        <end position="272"/>
    </location>
</feature>
<dbReference type="Pfam" id="PF00665">
    <property type="entry name" value="rve"/>
    <property type="match status" value="1"/>
</dbReference>
<dbReference type="InterPro" id="IPR054722">
    <property type="entry name" value="PolX-like_BBD"/>
</dbReference>
<dbReference type="InterPro" id="IPR013103">
    <property type="entry name" value="RVT_2"/>
</dbReference>
<evidence type="ECO:0000256" key="11">
    <source>
        <dbReference type="ARBA" id="ARBA00022801"/>
    </source>
</evidence>
<reference evidence="25" key="1">
    <citation type="submission" date="2021-03" db="EMBL/GenBank/DDBJ databases">
        <title>Draft genome sequence of rust myrtle Austropuccinia psidii MF-1, a brazilian biotype.</title>
        <authorList>
            <person name="Quecine M.C."/>
            <person name="Pachon D.M.R."/>
            <person name="Bonatelli M.L."/>
            <person name="Correr F.H."/>
            <person name="Franceschini L.M."/>
            <person name="Leite T.F."/>
            <person name="Margarido G.R.A."/>
            <person name="Almeida C.A."/>
            <person name="Ferrarezi J.A."/>
            <person name="Labate C.A."/>
        </authorList>
    </citation>
    <scope>NUCLEOTIDE SEQUENCE</scope>
    <source>
        <strain evidence="25">MF-1</strain>
    </source>
</reference>
<keyword evidence="8" id="KW-0479">Metal-binding</keyword>
<keyword evidence="17" id="KW-0808">Transferase</keyword>
<evidence type="ECO:0000256" key="21">
    <source>
        <dbReference type="ARBA" id="ARBA00048173"/>
    </source>
</evidence>
<dbReference type="GO" id="GO:0003723">
    <property type="term" value="F:RNA binding"/>
    <property type="evidence" value="ECO:0007669"/>
    <property type="project" value="UniProtKB-KW"/>
</dbReference>
<feature type="domain" description="Integrase catalytic" evidence="24">
    <location>
        <begin position="549"/>
        <end position="713"/>
    </location>
</feature>
<comment type="function">
    <text evidence="1">The aspartyl protease (PR) mediates the proteolytic cleavages of the Gag and Gag-Pol polyproteins after assembly of the VLP.</text>
</comment>
<evidence type="ECO:0000256" key="22">
    <source>
        <dbReference type="ARBA" id="ARBA00049244"/>
    </source>
</evidence>
<evidence type="ECO:0000256" key="6">
    <source>
        <dbReference type="ARBA" id="ARBA00022695"/>
    </source>
</evidence>
<evidence type="ECO:0000259" key="24">
    <source>
        <dbReference type="PROSITE" id="PS50994"/>
    </source>
</evidence>
<evidence type="ECO:0000256" key="20">
    <source>
        <dbReference type="ARBA" id="ARBA00023268"/>
    </source>
</evidence>
<dbReference type="InterPro" id="IPR012337">
    <property type="entry name" value="RNaseH-like_sf"/>
</dbReference>
<feature type="compositionally biased region" description="Polar residues" evidence="23">
    <location>
        <begin position="240"/>
        <end position="259"/>
    </location>
</feature>
<evidence type="ECO:0000256" key="12">
    <source>
        <dbReference type="ARBA" id="ARBA00022840"/>
    </source>
</evidence>
<comment type="catalytic activity">
    <reaction evidence="21">
        <text>DNA(n) + a 2'-deoxyribonucleoside 5'-triphosphate = DNA(n+1) + diphosphate</text>
        <dbReference type="Rhea" id="RHEA:22508"/>
        <dbReference type="Rhea" id="RHEA-COMP:17339"/>
        <dbReference type="Rhea" id="RHEA-COMP:17340"/>
        <dbReference type="ChEBI" id="CHEBI:33019"/>
        <dbReference type="ChEBI" id="CHEBI:61560"/>
        <dbReference type="ChEBI" id="CHEBI:173112"/>
        <dbReference type="EC" id="2.7.7.49"/>
    </reaction>
</comment>
<dbReference type="InterPro" id="IPR036397">
    <property type="entry name" value="RNaseH_sf"/>
</dbReference>
<keyword evidence="16" id="KW-0695">RNA-directed DNA polymerase</keyword>
<keyword evidence="11" id="KW-0378">Hydrolase</keyword>
<dbReference type="PROSITE" id="PS50994">
    <property type="entry name" value="INTEGRASE"/>
    <property type="match status" value="1"/>
</dbReference>
<protein>
    <recommendedName>
        <fullName evidence="24">Integrase catalytic domain-containing protein</fullName>
    </recommendedName>
</protein>
<keyword evidence="9" id="KW-0547">Nucleotide-binding</keyword>
<dbReference type="Pfam" id="PF07727">
    <property type="entry name" value="RVT_2"/>
    <property type="match status" value="1"/>
</dbReference>
<dbReference type="GO" id="GO:0008233">
    <property type="term" value="F:peptidase activity"/>
    <property type="evidence" value="ECO:0007669"/>
    <property type="project" value="UniProtKB-KW"/>
</dbReference>
<dbReference type="GO" id="GO:0008270">
    <property type="term" value="F:zinc ion binding"/>
    <property type="evidence" value="ECO:0007669"/>
    <property type="project" value="InterPro"/>
</dbReference>
<dbReference type="GO" id="GO:0005524">
    <property type="term" value="F:ATP binding"/>
    <property type="evidence" value="ECO:0007669"/>
    <property type="project" value="UniProtKB-KW"/>
</dbReference>
<dbReference type="InterPro" id="IPR025724">
    <property type="entry name" value="GAG-pre-integrase_dom"/>
</dbReference>
<dbReference type="CDD" id="cd09272">
    <property type="entry name" value="RNase_HI_RT_Ty1"/>
    <property type="match status" value="1"/>
</dbReference>
<evidence type="ECO:0000256" key="3">
    <source>
        <dbReference type="ARBA" id="ARBA00022612"/>
    </source>
</evidence>
<keyword evidence="14" id="KW-0694">RNA-binding</keyword>
<evidence type="ECO:0000256" key="17">
    <source>
        <dbReference type="ARBA" id="ARBA00022932"/>
    </source>
</evidence>